<keyword evidence="9 17" id="KW-0573">Peptidoglycan synthesis</keyword>
<feature type="transmembrane region" description="Helical" evidence="17">
    <location>
        <begin position="45"/>
        <end position="66"/>
    </location>
</feature>
<evidence type="ECO:0000256" key="17">
    <source>
        <dbReference type="HAMAP-Rule" id="MF_01006"/>
    </source>
</evidence>
<dbReference type="GO" id="GO:0005886">
    <property type="term" value="C:plasma membrane"/>
    <property type="evidence" value="ECO:0007669"/>
    <property type="project" value="UniProtKB-SubCell"/>
</dbReference>
<evidence type="ECO:0000256" key="2">
    <source>
        <dbReference type="ARBA" id="ARBA00010621"/>
    </source>
</evidence>
<comment type="function">
    <text evidence="17">Catalyzes the dephosphorylation of undecaprenyl diphosphate (UPP). Confers resistance to bacitracin.</text>
</comment>
<keyword evidence="19" id="KW-1185">Reference proteome</keyword>
<feature type="transmembrane region" description="Helical" evidence="17">
    <location>
        <begin position="228"/>
        <end position="250"/>
    </location>
</feature>
<evidence type="ECO:0000256" key="3">
    <source>
        <dbReference type="ARBA" id="ARBA00012374"/>
    </source>
</evidence>
<dbReference type="HAMAP" id="MF_01006">
    <property type="entry name" value="Undec_diphosphatase"/>
    <property type="match status" value="1"/>
</dbReference>
<feature type="transmembrane region" description="Helical" evidence="17">
    <location>
        <begin position="198"/>
        <end position="216"/>
    </location>
</feature>
<dbReference type="GO" id="GO:0050380">
    <property type="term" value="F:undecaprenyl-diphosphatase activity"/>
    <property type="evidence" value="ECO:0007669"/>
    <property type="project" value="UniProtKB-UniRule"/>
</dbReference>
<dbReference type="GO" id="GO:0071555">
    <property type="term" value="P:cell wall organization"/>
    <property type="evidence" value="ECO:0007669"/>
    <property type="project" value="UniProtKB-KW"/>
</dbReference>
<keyword evidence="12 17" id="KW-0046">Antibiotic resistance</keyword>
<evidence type="ECO:0000313" key="18">
    <source>
        <dbReference type="EMBL" id="REF30278.1"/>
    </source>
</evidence>
<evidence type="ECO:0000256" key="11">
    <source>
        <dbReference type="ARBA" id="ARBA00023136"/>
    </source>
</evidence>
<evidence type="ECO:0000256" key="12">
    <source>
        <dbReference type="ARBA" id="ARBA00023251"/>
    </source>
</evidence>
<dbReference type="RefSeq" id="WP_115922292.1">
    <property type="nucleotide sequence ID" value="NZ_QTUA01000001.1"/>
</dbReference>
<dbReference type="EC" id="3.6.1.27" evidence="3 17"/>
<feature type="transmembrane region" description="Helical" evidence="17">
    <location>
        <begin position="262"/>
        <end position="283"/>
    </location>
</feature>
<evidence type="ECO:0000256" key="10">
    <source>
        <dbReference type="ARBA" id="ARBA00022989"/>
    </source>
</evidence>
<dbReference type="GO" id="GO:0046677">
    <property type="term" value="P:response to antibiotic"/>
    <property type="evidence" value="ECO:0007669"/>
    <property type="project" value="UniProtKB-UniRule"/>
</dbReference>
<organism evidence="18 19">
    <name type="scientific">Calidifontibacter indicus</name>
    <dbReference type="NCBI Taxonomy" id="419650"/>
    <lineage>
        <taxon>Bacteria</taxon>
        <taxon>Bacillati</taxon>
        <taxon>Actinomycetota</taxon>
        <taxon>Actinomycetes</taxon>
        <taxon>Micrococcales</taxon>
        <taxon>Dermacoccaceae</taxon>
        <taxon>Calidifontibacter</taxon>
    </lineage>
</organism>
<comment type="caution">
    <text evidence="18">The sequence shown here is derived from an EMBL/GenBank/DDBJ whole genome shotgun (WGS) entry which is preliminary data.</text>
</comment>
<comment type="catalytic activity">
    <reaction evidence="16 17">
        <text>di-trans,octa-cis-undecaprenyl diphosphate + H2O = di-trans,octa-cis-undecaprenyl phosphate + phosphate + H(+)</text>
        <dbReference type="Rhea" id="RHEA:28094"/>
        <dbReference type="ChEBI" id="CHEBI:15377"/>
        <dbReference type="ChEBI" id="CHEBI:15378"/>
        <dbReference type="ChEBI" id="CHEBI:43474"/>
        <dbReference type="ChEBI" id="CHEBI:58405"/>
        <dbReference type="ChEBI" id="CHEBI:60392"/>
        <dbReference type="EC" id="3.6.1.27"/>
    </reaction>
</comment>
<keyword evidence="11 17" id="KW-0472">Membrane</keyword>
<keyword evidence="5 17" id="KW-1003">Cell membrane</keyword>
<dbReference type="Pfam" id="PF02673">
    <property type="entry name" value="BacA"/>
    <property type="match status" value="1"/>
</dbReference>
<comment type="miscellaneous">
    <text evidence="17">Bacitracin is thought to be involved in the inhibition of peptidoglycan synthesis by sequestering undecaprenyl diphosphate, thereby reducing the pool of lipid carrier available.</text>
</comment>
<feature type="transmembrane region" description="Helical" evidence="17">
    <location>
        <begin position="122"/>
        <end position="139"/>
    </location>
</feature>
<dbReference type="InterPro" id="IPR003824">
    <property type="entry name" value="UppP"/>
</dbReference>
<dbReference type="AlphaFoldDB" id="A0A3D9ULE7"/>
<dbReference type="GO" id="GO:0008360">
    <property type="term" value="P:regulation of cell shape"/>
    <property type="evidence" value="ECO:0007669"/>
    <property type="project" value="UniProtKB-KW"/>
</dbReference>
<evidence type="ECO:0000256" key="1">
    <source>
        <dbReference type="ARBA" id="ARBA00004651"/>
    </source>
</evidence>
<dbReference type="PANTHER" id="PTHR30622">
    <property type="entry name" value="UNDECAPRENYL-DIPHOSPHATASE"/>
    <property type="match status" value="1"/>
</dbReference>
<keyword evidence="7 17" id="KW-0378">Hydrolase</keyword>
<protein>
    <recommendedName>
        <fullName evidence="4 17">Undecaprenyl-diphosphatase</fullName>
        <ecNumber evidence="3 17">3.6.1.27</ecNumber>
    </recommendedName>
    <alternativeName>
        <fullName evidence="15 17">Bacitracin resistance protein</fullName>
    </alternativeName>
    <alternativeName>
        <fullName evidence="14 17">Undecaprenyl pyrophosphate phosphatase</fullName>
    </alternativeName>
</protein>
<evidence type="ECO:0000256" key="14">
    <source>
        <dbReference type="ARBA" id="ARBA00032707"/>
    </source>
</evidence>
<evidence type="ECO:0000256" key="5">
    <source>
        <dbReference type="ARBA" id="ARBA00022475"/>
    </source>
</evidence>
<evidence type="ECO:0000256" key="8">
    <source>
        <dbReference type="ARBA" id="ARBA00022960"/>
    </source>
</evidence>
<dbReference type="Proteomes" id="UP000256253">
    <property type="component" value="Unassembled WGS sequence"/>
</dbReference>
<dbReference type="NCBIfam" id="TIGR00753">
    <property type="entry name" value="undec_PP_bacA"/>
    <property type="match status" value="1"/>
</dbReference>
<reference evidence="18 19" key="1">
    <citation type="submission" date="2018-08" db="EMBL/GenBank/DDBJ databases">
        <title>Sequencing the genomes of 1000 actinobacteria strains.</title>
        <authorList>
            <person name="Klenk H.-P."/>
        </authorList>
    </citation>
    <scope>NUCLEOTIDE SEQUENCE [LARGE SCALE GENOMIC DNA]</scope>
    <source>
        <strain evidence="18 19">DSM 22967</strain>
    </source>
</reference>
<keyword evidence="10 17" id="KW-1133">Transmembrane helix</keyword>
<dbReference type="OrthoDB" id="9808289at2"/>
<dbReference type="PANTHER" id="PTHR30622:SF3">
    <property type="entry name" value="UNDECAPRENYL-DIPHOSPHATASE"/>
    <property type="match status" value="1"/>
</dbReference>
<gene>
    <name evidence="17" type="primary">uppP</name>
    <name evidence="18" type="ORF">DFJ65_1279</name>
</gene>
<dbReference type="EMBL" id="QTUA01000001">
    <property type="protein sequence ID" value="REF30278.1"/>
    <property type="molecule type" value="Genomic_DNA"/>
</dbReference>
<evidence type="ECO:0000256" key="7">
    <source>
        <dbReference type="ARBA" id="ARBA00022801"/>
    </source>
</evidence>
<evidence type="ECO:0000256" key="6">
    <source>
        <dbReference type="ARBA" id="ARBA00022692"/>
    </source>
</evidence>
<comment type="subcellular location">
    <subcellularLocation>
        <location evidence="1 17">Cell membrane</location>
        <topology evidence="1 17">Multi-pass membrane protein</topology>
    </subcellularLocation>
</comment>
<dbReference type="GO" id="GO:0009252">
    <property type="term" value="P:peptidoglycan biosynthetic process"/>
    <property type="evidence" value="ECO:0007669"/>
    <property type="project" value="UniProtKB-KW"/>
</dbReference>
<feature type="transmembrane region" description="Helical" evidence="17">
    <location>
        <begin position="93"/>
        <end position="110"/>
    </location>
</feature>
<keyword evidence="6 17" id="KW-0812">Transmembrane</keyword>
<keyword evidence="8 17" id="KW-0133">Cell shape</keyword>
<keyword evidence="13 17" id="KW-0961">Cell wall biogenesis/degradation</keyword>
<comment type="similarity">
    <text evidence="2 17">Belongs to the UppP family.</text>
</comment>
<evidence type="ECO:0000256" key="16">
    <source>
        <dbReference type="ARBA" id="ARBA00047594"/>
    </source>
</evidence>
<evidence type="ECO:0000256" key="13">
    <source>
        <dbReference type="ARBA" id="ARBA00023316"/>
    </source>
</evidence>
<dbReference type="NCBIfam" id="NF001392">
    <property type="entry name" value="PRK00281.2-1"/>
    <property type="match status" value="1"/>
</dbReference>
<accession>A0A3D9ULE7</accession>
<evidence type="ECO:0000256" key="4">
    <source>
        <dbReference type="ARBA" id="ARBA00021581"/>
    </source>
</evidence>
<sequence length="284" mass="30335">MSGLSYLDSVILGVVEGLTEFLPVSSTGHLTIAEKLLGYEVDNKAITSFTAVIQIGAIVATFVYFWRKIVTLLGAWVRGLANKDARANHDYQLAWAVIVGSIPVGIVGFLAKDLVSGSLRSLWVVAGALILWSGAMWWAEREHSRRAAEGTVRDEHDITIKDGVIIGLVQCLALIPGVSRSGATISAGLVRGLDRVTATNLSFFMAIPALTAAGLYELKDVDTKVVGWGQLGVGTLVSFVVAFASIAWLLRFVRNHPITVFVSYRVVLGVALIVALGAGWLSAT</sequence>
<evidence type="ECO:0000256" key="15">
    <source>
        <dbReference type="ARBA" id="ARBA00032932"/>
    </source>
</evidence>
<name>A0A3D9ULE7_9MICO</name>
<evidence type="ECO:0000256" key="9">
    <source>
        <dbReference type="ARBA" id="ARBA00022984"/>
    </source>
</evidence>
<evidence type="ECO:0000313" key="19">
    <source>
        <dbReference type="Proteomes" id="UP000256253"/>
    </source>
</evidence>
<proteinExistence type="inferred from homology"/>